<dbReference type="InterPro" id="IPR012910">
    <property type="entry name" value="Plug_dom"/>
</dbReference>
<dbReference type="PROSITE" id="PS52016">
    <property type="entry name" value="TONB_DEPENDENT_REC_3"/>
    <property type="match status" value="1"/>
</dbReference>
<gene>
    <name evidence="15" type="ORF">D8I35_16705</name>
</gene>
<dbReference type="CDD" id="cd01347">
    <property type="entry name" value="ligand_gated_channel"/>
    <property type="match status" value="1"/>
</dbReference>
<dbReference type="SUPFAM" id="SSF56935">
    <property type="entry name" value="Porins"/>
    <property type="match status" value="1"/>
</dbReference>
<evidence type="ECO:0000256" key="1">
    <source>
        <dbReference type="ARBA" id="ARBA00004571"/>
    </source>
</evidence>
<dbReference type="GO" id="GO:0044718">
    <property type="term" value="P:siderophore transmembrane transport"/>
    <property type="evidence" value="ECO:0007669"/>
    <property type="project" value="TreeGrafter"/>
</dbReference>
<dbReference type="PANTHER" id="PTHR30069:SF29">
    <property type="entry name" value="HEMOGLOBIN AND HEMOGLOBIN-HAPTOGLOBIN-BINDING PROTEIN 1-RELATED"/>
    <property type="match status" value="1"/>
</dbReference>
<dbReference type="Pfam" id="PF00593">
    <property type="entry name" value="TonB_dep_Rec_b-barrel"/>
    <property type="match status" value="1"/>
</dbReference>
<evidence type="ECO:0000256" key="7">
    <source>
        <dbReference type="ARBA" id="ARBA00023077"/>
    </source>
</evidence>
<feature type="domain" description="TonB-dependent receptor-like beta-barrel" evidence="13">
    <location>
        <begin position="295"/>
        <end position="744"/>
    </location>
</feature>
<evidence type="ECO:0000256" key="5">
    <source>
        <dbReference type="ARBA" id="ARBA00022692"/>
    </source>
</evidence>
<keyword evidence="8 11" id="KW-0472">Membrane</keyword>
<keyword evidence="4 11" id="KW-1134">Transmembrane beta strand</keyword>
<feature type="domain" description="TonB-dependent receptor plug" evidence="14">
    <location>
        <begin position="74"/>
        <end position="196"/>
    </location>
</feature>
<dbReference type="InterPro" id="IPR000531">
    <property type="entry name" value="Beta-barrel_TonB"/>
</dbReference>
<evidence type="ECO:0000256" key="4">
    <source>
        <dbReference type="ARBA" id="ARBA00022452"/>
    </source>
</evidence>
<evidence type="ECO:0000313" key="16">
    <source>
        <dbReference type="Proteomes" id="UP000278006"/>
    </source>
</evidence>
<evidence type="ECO:0000256" key="10">
    <source>
        <dbReference type="ARBA" id="ARBA00023237"/>
    </source>
</evidence>
<dbReference type="Proteomes" id="UP000278006">
    <property type="component" value="Unassembled WGS sequence"/>
</dbReference>
<keyword evidence="9 15" id="KW-0675">Receptor</keyword>
<dbReference type="InterPro" id="IPR039426">
    <property type="entry name" value="TonB-dep_rcpt-like"/>
</dbReference>
<dbReference type="EMBL" id="RDQO01000006">
    <property type="protein sequence ID" value="RMX03516.1"/>
    <property type="molecule type" value="Genomic_DNA"/>
</dbReference>
<keyword evidence="3 11" id="KW-0813">Transport</keyword>
<dbReference type="OrthoDB" id="9764669at2"/>
<dbReference type="NCBIfam" id="TIGR01786">
    <property type="entry name" value="TonB-hemlactrns"/>
    <property type="match status" value="1"/>
</dbReference>
<keyword evidence="6" id="KW-0732">Signal</keyword>
<dbReference type="Gene3D" id="2.40.170.20">
    <property type="entry name" value="TonB-dependent receptor, beta-barrel domain"/>
    <property type="match status" value="1"/>
</dbReference>
<keyword evidence="16" id="KW-1185">Reference proteome</keyword>
<comment type="similarity">
    <text evidence="2 11 12">Belongs to the TonB-dependent receptor family.</text>
</comment>
<dbReference type="GO" id="GO:0015344">
    <property type="term" value="F:siderophore uptake transmembrane transporter activity"/>
    <property type="evidence" value="ECO:0007669"/>
    <property type="project" value="TreeGrafter"/>
</dbReference>
<evidence type="ECO:0000256" key="6">
    <source>
        <dbReference type="ARBA" id="ARBA00022729"/>
    </source>
</evidence>
<keyword evidence="7 12" id="KW-0798">TonB box</keyword>
<keyword evidence="5 11" id="KW-0812">Transmembrane</keyword>
<evidence type="ECO:0000313" key="15">
    <source>
        <dbReference type="EMBL" id="RMX03516.1"/>
    </source>
</evidence>
<comment type="subcellular location">
    <subcellularLocation>
        <location evidence="1 11">Cell outer membrane</location>
        <topology evidence="1 11">Multi-pass membrane protein</topology>
    </subcellularLocation>
</comment>
<dbReference type="GO" id="GO:0009279">
    <property type="term" value="C:cell outer membrane"/>
    <property type="evidence" value="ECO:0007669"/>
    <property type="project" value="UniProtKB-SubCell"/>
</dbReference>
<dbReference type="Gene3D" id="2.170.130.10">
    <property type="entry name" value="TonB-dependent receptor, plug domain"/>
    <property type="match status" value="1"/>
</dbReference>
<evidence type="ECO:0000259" key="14">
    <source>
        <dbReference type="Pfam" id="PF07715"/>
    </source>
</evidence>
<dbReference type="Pfam" id="PF07715">
    <property type="entry name" value="Plug"/>
    <property type="match status" value="1"/>
</dbReference>
<comment type="caution">
    <text evidence="15">The sequence shown here is derived from an EMBL/GenBank/DDBJ whole genome shotgun (WGS) entry which is preliminary data.</text>
</comment>
<evidence type="ECO:0000256" key="3">
    <source>
        <dbReference type="ARBA" id="ARBA00022448"/>
    </source>
</evidence>
<evidence type="ECO:0000259" key="13">
    <source>
        <dbReference type="Pfam" id="PF00593"/>
    </source>
</evidence>
<evidence type="ECO:0000256" key="11">
    <source>
        <dbReference type="PROSITE-ProRule" id="PRU01360"/>
    </source>
</evidence>
<dbReference type="AlphaFoldDB" id="A0A3M6QK91"/>
<protein>
    <submittedName>
        <fullName evidence="15">TonB-dependent hemoglobin/transferrin/lactoferrin family receptor</fullName>
    </submittedName>
</protein>
<proteinExistence type="inferred from homology"/>
<dbReference type="InterPro" id="IPR010949">
    <property type="entry name" value="TonB_Hb/transfer/lactofer_rcpt"/>
</dbReference>
<accession>A0A3M6QK91</accession>
<evidence type="ECO:0000256" key="2">
    <source>
        <dbReference type="ARBA" id="ARBA00009810"/>
    </source>
</evidence>
<sequence length="784" mass="84848">MASCSPPAATRPPVSWCAPTGAHSFNLTRHWLLAAGLASLALPMTVMAQAAANAALPADSKSLAEVQVLGQREEETRGSLQRLDAETLAGQDTNNMADVVRYQPLVSAPGIASGSGNNVWDGSGTTGYNIRGVDGNRVAIDVDGIALPPAESKPDSMQNNSFAGGRDTLEPELYQLVEIESGATASGRPGSNGLGGRVRFITKSPEDFLQGGQSRYLGYKFGYLSSDKSRMHALTGAAQVGGVQALGIYVRRDGEEEKSEGDVAPNPKDWNSNALLTKFVWGAGTNSRLGLGIEHVARDTELTNNNKITAASPYAPRQDGTDRRSRISLEHTWVPQGELAAFDVLDSRIYYQRSEAKNHTTAQVPTAQPRVPRGYERHILTNSEYKTLGVTADASKRLGQHHVFYGAALTRTNNERPWEESRSYLDNGEVAPVAAPVRDRAASARDTRLSLYLRDEIGFTLAGRRATLTPGLTVQHHRLKPTDVDRYAEGSSASAGELRTRSGTDWLPSLNLTVQLQPGFDAFAQYSRGVRQPTVSELTGSFENPGTGYAVLGNPDLKKETSDNFELGVRGEPSRGVTLSASAFYSRYRNYIEYTNIGVDPSLPQFGLFVYRTDNIGKATIWGTELASRFELGEWAPSVQGLSLSLAAGWSKGTARNSETGEKADLPSVLPAKLVLGLGYDDPGKRFGGALHTTWTRGKQAPGADVLRDSTGEYFDVPGATVLDLTAYWNISRNVTWRAGIYNLADRKYWDYASVRDLAASATGDIERQARPGRSFGTSLEVRF</sequence>
<organism evidence="15 16">
    <name type="scientific">Corticibacter populi</name>
    <dbReference type="NCBI Taxonomy" id="1550736"/>
    <lineage>
        <taxon>Bacteria</taxon>
        <taxon>Pseudomonadati</taxon>
        <taxon>Pseudomonadota</taxon>
        <taxon>Betaproteobacteria</taxon>
        <taxon>Burkholderiales</taxon>
        <taxon>Comamonadaceae</taxon>
        <taxon>Corticibacter</taxon>
    </lineage>
</organism>
<evidence type="ECO:0000256" key="12">
    <source>
        <dbReference type="RuleBase" id="RU003357"/>
    </source>
</evidence>
<dbReference type="InterPro" id="IPR037066">
    <property type="entry name" value="Plug_dom_sf"/>
</dbReference>
<dbReference type="PANTHER" id="PTHR30069">
    <property type="entry name" value="TONB-DEPENDENT OUTER MEMBRANE RECEPTOR"/>
    <property type="match status" value="1"/>
</dbReference>
<keyword evidence="10 11" id="KW-0998">Cell outer membrane</keyword>
<name>A0A3M6QK91_9BURK</name>
<evidence type="ECO:0000256" key="8">
    <source>
        <dbReference type="ARBA" id="ARBA00023136"/>
    </source>
</evidence>
<evidence type="ECO:0000256" key="9">
    <source>
        <dbReference type="ARBA" id="ARBA00023170"/>
    </source>
</evidence>
<reference evidence="15 16" key="1">
    <citation type="submission" date="2018-10" db="EMBL/GenBank/DDBJ databases">
        <title>Draft genome of Cortibacter populi DSM10536.</title>
        <authorList>
            <person name="Bernier A.-M."/>
            <person name="Bernard K."/>
        </authorList>
    </citation>
    <scope>NUCLEOTIDE SEQUENCE [LARGE SCALE GENOMIC DNA]</scope>
    <source>
        <strain evidence="15 16">DSM 105136</strain>
    </source>
</reference>
<dbReference type="InterPro" id="IPR036942">
    <property type="entry name" value="Beta-barrel_TonB_sf"/>
</dbReference>